<evidence type="ECO:0000256" key="10">
    <source>
        <dbReference type="PROSITE-ProRule" id="PRU00283"/>
    </source>
</evidence>
<comment type="similarity">
    <text evidence="10 11">Belongs to the TRAFAC class myosin-kinesin ATPase superfamily. Kinesin family.</text>
</comment>
<proteinExistence type="inferred from homology"/>
<dbReference type="PANTHER" id="PTHR47117">
    <property type="entry name" value="STAR-RELATED LIPID TRANSFER PROTEIN 9"/>
    <property type="match status" value="1"/>
</dbReference>
<feature type="coiled-coil region" evidence="12">
    <location>
        <begin position="408"/>
        <end position="450"/>
    </location>
</feature>
<feature type="binding site" evidence="10">
    <location>
        <begin position="93"/>
        <end position="100"/>
    </location>
    <ligand>
        <name>ATP</name>
        <dbReference type="ChEBI" id="CHEBI:30616"/>
    </ligand>
</feature>
<evidence type="ECO:0000256" key="2">
    <source>
        <dbReference type="ARBA" id="ARBA00022448"/>
    </source>
</evidence>
<evidence type="ECO:0000259" key="13">
    <source>
        <dbReference type="PROSITE" id="PS50067"/>
    </source>
</evidence>
<dbReference type="EMBL" id="JACVVK020000164">
    <property type="protein sequence ID" value="KAK7487439.1"/>
    <property type="molecule type" value="Genomic_DNA"/>
</dbReference>
<evidence type="ECO:0000256" key="7">
    <source>
        <dbReference type="ARBA" id="ARBA00023136"/>
    </source>
</evidence>
<feature type="non-terminal residue" evidence="14">
    <location>
        <position position="1"/>
    </location>
</feature>
<dbReference type="InterPro" id="IPR027417">
    <property type="entry name" value="P-loop_NTPase"/>
</dbReference>
<protein>
    <recommendedName>
        <fullName evidence="11">Kinesin-like protein</fullName>
    </recommendedName>
</protein>
<keyword evidence="5 12" id="KW-0175">Coiled coil</keyword>
<dbReference type="AlphaFoldDB" id="A0ABD0KJV2"/>
<sequence>RERSRNAKLIIDMNGATTVITDPSDNSEKKFTFDYSYWSHDGCKTDANGYYAADTSHANGRKFADQKRVYDDLGKGILENAWNGYNSTLFAYGQTGSGKSWSIVGYGVNKGVVPQFTEAIFQGIDGKREAGEETEFEVNFSMLEIYNEQVRDLLDPKGGSKKGGLRIRQHPKTGFYADGLQIVPVVSYADIEKRMEEGTTNRTVAATNMNATSSRAHTIVGITFLQKFKNAAGEDTTKSAVINLVDLAGSERADSTGATGDRLKEGAAINQSLSCLGNCISALAEKSSGKNVKVPFRDSSLTKLLKNALGGNSKTIMIAALSPADINYEETLSTLRYADRAKQIKTKASVNEDPTDKLIRELQEENEKLKAMLAGNVKMEQFIALLAGKVHVQESALETRPAVKHSNLHELAKLKEEMEEEYQSRLENNQKEMEEMQKTFEERLKEAQLAGGDSHAAEIAEKRKTVPHIYNLNMDPQLCGHIVHFIDEPEKTIGNGREESTEIVLKGPGIMGRHAELRQEADGKYSLEPLEQNMRLLLNGKAVVNKMPLKHNDRIVFGTTQYFVFCNPAERDAAKEPWPEVTFEMAQEEIAKRSGFDVNMENKSRDENLLQEDIMELMPAVEQANSISEDLEKKMKFELMVVSPEARGELKGRTEVMIRVTNLETKHEWIWSREKFLNRKFVMQEMYDNFQEGEEWDLPPIETKEQLEITNFSGQAVGLLNIEILPCDANGKPYTDEDDKFVEDPELLRGQPLYCLVKIVSARGLPNKFT</sequence>
<keyword evidence="8 10" id="KW-0505">Motor protein</keyword>
<dbReference type="InterPro" id="IPR008984">
    <property type="entry name" value="SMAD_FHA_dom_sf"/>
</dbReference>
<evidence type="ECO:0000256" key="3">
    <source>
        <dbReference type="ARBA" id="ARBA00022741"/>
    </source>
</evidence>
<dbReference type="Gene3D" id="2.60.200.20">
    <property type="match status" value="1"/>
</dbReference>
<dbReference type="FunFam" id="2.60.200.20:FF:000034">
    <property type="entry name" value="kinesin-like protein KIF28P"/>
    <property type="match status" value="1"/>
</dbReference>
<dbReference type="PRINTS" id="PR00380">
    <property type="entry name" value="KINESINHEAVY"/>
</dbReference>
<name>A0ABD0KJV2_9CAEN</name>
<keyword evidence="4 10" id="KW-0067">ATP-binding</keyword>
<dbReference type="InterPro" id="IPR019821">
    <property type="entry name" value="Kinesin_motor_CS"/>
</dbReference>
<keyword evidence="6" id="KW-0496">Mitochondrion</keyword>
<gene>
    <name evidence="14" type="ORF">BaRGS_00021280</name>
</gene>
<organism evidence="14 15">
    <name type="scientific">Batillaria attramentaria</name>
    <dbReference type="NCBI Taxonomy" id="370345"/>
    <lineage>
        <taxon>Eukaryota</taxon>
        <taxon>Metazoa</taxon>
        <taxon>Spiralia</taxon>
        <taxon>Lophotrochozoa</taxon>
        <taxon>Mollusca</taxon>
        <taxon>Gastropoda</taxon>
        <taxon>Caenogastropoda</taxon>
        <taxon>Sorbeoconcha</taxon>
        <taxon>Cerithioidea</taxon>
        <taxon>Batillariidae</taxon>
        <taxon>Batillaria</taxon>
    </lineage>
</organism>
<dbReference type="InterPro" id="IPR001752">
    <property type="entry name" value="Kinesin_motor_dom"/>
</dbReference>
<dbReference type="InterPro" id="IPR036961">
    <property type="entry name" value="Kinesin_motor_dom_sf"/>
</dbReference>
<dbReference type="PROSITE" id="PS50067">
    <property type="entry name" value="KINESIN_MOTOR_2"/>
    <property type="match status" value="1"/>
</dbReference>
<dbReference type="Gene3D" id="3.40.850.10">
    <property type="entry name" value="Kinesin motor domain"/>
    <property type="match status" value="1"/>
</dbReference>
<dbReference type="SUPFAM" id="SSF52540">
    <property type="entry name" value="P-loop containing nucleoside triphosphate hydrolases"/>
    <property type="match status" value="1"/>
</dbReference>
<keyword evidence="2" id="KW-0813">Transport</keyword>
<comment type="caution">
    <text evidence="14">The sequence shown here is derived from an EMBL/GenBank/DDBJ whole genome shotgun (WGS) entry which is preliminary data.</text>
</comment>
<feature type="non-terminal residue" evidence="14">
    <location>
        <position position="770"/>
    </location>
</feature>
<dbReference type="Proteomes" id="UP001519460">
    <property type="component" value="Unassembled WGS sequence"/>
</dbReference>
<dbReference type="SMART" id="SM00129">
    <property type="entry name" value="KISc"/>
    <property type="match status" value="1"/>
</dbReference>
<dbReference type="Pfam" id="PF00225">
    <property type="entry name" value="Kinesin"/>
    <property type="match status" value="1"/>
</dbReference>
<evidence type="ECO:0000256" key="6">
    <source>
        <dbReference type="ARBA" id="ARBA00023128"/>
    </source>
</evidence>
<evidence type="ECO:0000256" key="9">
    <source>
        <dbReference type="ARBA" id="ARBA00054688"/>
    </source>
</evidence>
<reference evidence="14 15" key="1">
    <citation type="journal article" date="2023" name="Sci. Data">
        <title>Genome assembly of the Korean intertidal mud-creeper Batillaria attramentaria.</title>
        <authorList>
            <person name="Patra A.K."/>
            <person name="Ho P.T."/>
            <person name="Jun S."/>
            <person name="Lee S.J."/>
            <person name="Kim Y."/>
            <person name="Won Y.J."/>
        </authorList>
    </citation>
    <scope>NUCLEOTIDE SEQUENCE [LARGE SCALE GENOMIC DNA]</scope>
    <source>
        <strain evidence="14">Wonlab-2016</strain>
    </source>
</reference>
<dbReference type="GO" id="GO:0003774">
    <property type="term" value="F:cytoskeletal motor activity"/>
    <property type="evidence" value="ECO:0007669"/>
    <property type="project" value="UniProtKB-UniRule"/>
</dbReference>
<evidence type="ECO:0000256" key="5">
    <source>
        <dbReference type="ARBA" id="ARBA00023054"/>
    </source>
</evidence>
<dbReference type="InterPro" id="IPR000253">
    <property type="entry name" value="FHA_dom"/>
</dbReference>
<comment type="subcellular location">
    <subcellularLocation>
        <location evidence="1">Mitochondrion membrane</location>
        <topology evidence="1">Peripheral membrane protein</topology>
    </subcellularLocation>
</comment>
<keyword evidence="11" id="KW-0493">Microtubule</keyword>
<dbReference type="GO" id="GO:0005874">
    <property type="term" value="C:microtubule"/>
    <property type="evidence" value="ECO:0007669"/>
    <property type="project" value="UniProtKB-KW"/>
</dbReference>
<feature type="domain" description="Kinesin motor" evidence="13">
    <location>
        <begin position="1"/>
        <end position="344"/>
    </location>
</feature>
<dbReference type="GO" id="GO:0005524">
    <property type="term" value="F:ATP binding"/>
    <property type="evidence" value="ECO:0007669"/>
    <property type="project" value="UniProtKB-UniRule"/>
</dbReference>
<evidence type="ECO:0000313" key="14">
    <source>
        <dbReference type="EMBL" id="KAK7487439.1"/>
    </source>
</evidence>
<dbReference type="SUPFAM" id="SSF49879">
    <property type="entry name" value="SMAD/FHA domain"/>
    <property type="match status" value="1"/>
</dbReference>
<evidence type="ECO:0000256" key="4">
    <source>
        <dbReference type="ARBA" id="ARBA00022840"/>
    </source>
</evidence>
<evidence type="ECO:0000256" key="8">
    <source>
        <dbReference type="ARBA" id="ARBA00023175"/>
    </source>
</evidence>
<dbReference type="Pfam" id="PF00498">
    <property type="entry name" value="FHA"/>
    <property type="match status" value="1"/>
</dbReference>
<keyword evidence="7" id="KW-0472">Membrane</keyword>
<dbReference type="PROSITE" id="PS00411">
    <property type="entry name" value="KINESIN_MOTOR_1"/>
    <property type="match status" value="1"/>
</dbReference>
<keyword evidence="15" id="KW-1185">Reference proteome</keyword>
<evidence type="ECO:0000313" key="15">
    <source>
        <dbReference type="Proteomes" id="UP001519460"/>
    </source>
</evidence>
<evidence type="ECO:0000256" key="12">
    <source>
        <dbReference type="SAM" id="Coils"/>
    </source>
</evidence>
<evidence type="ECO:0000256" key="1">
    <source>
        <dbReference type="ARBA" id="ARBA00004318"/>
    </source>
</evidence>
<evidence type="ECO:0000256" key="11">
    <source>
        <dbReference type="RuleBase" id="RU000394"/>
    </source>
</evidence>
<keyword evidence="3 10" id="KW-0547">Nucleotide-binding</keyword>
<comment type="function">
    <text evidence="9">Microtubule-dependent motor protein required for mitochondrion morphology and transport of mitochondria in neuronal cells.</text>
</comment>
<accession>A0ABD0KJV2</accession>
<dbReference type="FunFam" id="3.40.850.10:FF:000063">
    <property type="entry name" value="Kinesin-like protein"/>
    <property type="match status" value="1"/>
</dbReference>
<dbReference type="GO" id="GO:0031966">
    <property type="term" value="C:mitochondrial membrane"/>
    <property type="evidence" value="ECO:0007669"/>
    <property type="project" value="UniProtKB-SubCell"/>
</dbReference>